<evidence type="ECO:0000256" key="1">
    <source>
        <dbReference type="SAM" id="MobiDB-lite"/>
    </source>
</evidence>
<feature type="region of interest" description="Disordered" evidence="1">
    <location>
        <begin position="18"/>
        <end position="37"/>
    </location>
</feature>
<dbReference type="Proteomes" id="UP000054988">
    <property type="component" value="Unassembled WGS sequence"/>
</dbReference>
<accession>A0A0W0G4E8</accession>
<dbReference type="EMBL" id="LATX01001165">
    <property type="protein sequence ID" value="KTB43456.1"/>
    <property type="molecule type" value="Genomic_DNA"/>
</dbReference>
<gene>
    <name evidence="2" type="ORF">WG66_3965</name>
</gene>
<comment type="caution">
    <text evidence="2">The sequence shown here is derived from an EMBL/GenBank/DDBJ whole genome shotgun (WGS) entry which is preliminary data.</text>
</comment>
<name>A0A0W0G4E8_MONRR</name>
<dbReference type="AlphaFoldDB" id="A0A0W0G4E8"/>
<evidence type="ECO:0000313" key="2">
    <source>
        <dbReference type="EMBL" id="KTB43456.1"/>
    </source>
</evidence>
<reference evidence="2 3" key="1">
    <citation type="submission" date="2015-12" db="EMBL/GenBank/DDBJ databases">
        <title>Draft genome sequence of Moniliophthora roreri, the causal agent of frosty pod rot of cacao.</title>
        <authorList>
            <person name="Aime M.C."/>
            <person name="Diaz-Valderrama J.R."/>
            <person name="Kijpornyongpan T."/>
            <person name="Phillips-Mora W."/>
        </authorList>
    </citation>
    <scope>NUCLEOTIDE SEQUENCE [LARGE SCALE GENOMIC DNA]</scope>
    <source>
        <strain evidence="2 3">MCA 2952</strain>
    </source>
</reference>
<protein>
    <submittedName>
        <fullName evidence="2">Uncharacterized protein</fullName>
    </submittedName>
</protein>
<proteinExistence type="predicted"/>
<evidence type="ECO:0000313" key="3">
    <source>
        <dbReference type="Proteomes" id="UP000054988"/>
    </source>
</evidence>
<organism evidence="2 3">
    <name type="scientific">Moniliophthora roreri</name>
    <name type="common">Frosty pod rot fungus</name>
    <name type="synonym">Monilia roreri</name>
    <dbReference type="NCBI Taxonomy" id="221103"/>
    <lineage>
        <taxon>Eukaryota</taxon>
        <taxon>Fungi</taxon>
        <taxon>Dikarya</taxon>
        <taxon>Basidiomycota</taxon>
        <taxon>Agaricomycotina</taxon>
        <taxon>Agaricomycetes</taxon>
        <taxon>Agaricomycetidae</taxon>
        <taxon>Agaricales</taxon>
        <taxon>Marasmiineae</taxon>
        <taxon>Marasmiaceae</taxon>
        <taxon>Moniliophthora</taxon>
    </lineage>
</organism>
<sequence>MADSVALLFATNLTTIGGHTRRRRRSPSVDFNITEGPPRSMSLGTTNSIDALAKCIANLVSVVQALESLTADEALPEISKGRERFEELMQEHREYTALSYPASIFLTNSYWFTTTGRINVDEEALGQGHKDLTMS</sequence>